<evidence type="ECO:0000256" key="2">
    <source>
        <dbReference type="ARBA" id="ARBA00022692"/>
    </source>
</evidence>
<feature type="transmembrane region" description="Helical" evidence="5">
    <location>
        <begin position="50"/>
        <end position="70"/>
    </location>
</feature>
<dbReference type="Proteomes" id="UP000488506">
    <property type="component" value="Unassembled WGS sequence"/>
</dbReference>
<sequence>MERAVLEDKLKTILIYFLSLLFFLAILPAAIVVSGLFLDKLFELSQVIYHPYNLIFASVFVIFGLFWMAWSLYSLIIIGKGNPQEAFGKEILPASKKLVIIGPYRYTRNPMGFGWFMVMVGVGLSLGSLSLLLIILPLFLAAVIIYLKSFEEKKLLIRFGADYMLYRNKVPMILPRL</sequence>
<dbReference type="AlphaFoldDB" id="A0A833NSF3"/>
<organism evidence="6 7">
    <name type="scientific">Candidatus Saganbacteria bacterium</name>
    <dbReference type="NCBI Taxonomy" id="2575572"/>
    <lineage>
        <taxon>Bacteria</taxon>
        <taxon>Bacillati</taxon>
        <taxon>Saganbacteria</taxon>
    </lineage>
</organism>
<evidence type="ECO:0000256" key="4">
    <source>
        <dbReference type="ARBA" id="ARBA00023136"/>
    </source>
</evidence>
<keyword evidence="6" id="KW-0489">Methyltransferase</keyword>
<evidence type="ECO:0000256" key="5">
    <source>
        <dbReference type="SAM" id="Phobius"/>
    </source>
</evidence>
<comment type="caution">
    <text evidence="6">The sequence shown here is derived from an EMBL/GenBank/DDBJ whole genome shotgun (WGS) entry which is preliminary data.</text>
</comment>
<accession>A0A833NSF3</accession>
<dbReference type="InterPro" id="IPR007318">
    <property type="entry name" value="Phopholipid_MeTrfase"/>
</dbReference>
<gene>
    <name evidence="6" type="ORF">FD145_366</name>
</gene>
<feature type="transmembrane region" description="Helical" evidence="5">
    <location>
        <begin position="114"/>
        <end position="147"/>
    </location>
</feature>
<dbReference type="GO" id="GO:0032259">
    <property type="term" value="P:methylation"/>
    <property type="evidence" value="ECO:0007669"/>
    <property type="project" value="UniProtKB-KW"/>
</dbReference>
<proteinExistence type="predicted"/>
<name>A0A833NSF3_UNCSA</name>
<reference evidence="6 7" key="1">
    <citation type="submission" date="2019-12" db="EMBL/GenBank/DDBJ databases">
        <authorList>
            <person name="Wolfe R."/>
            <person name="Danczak R."/>
            <person name="Wilkins M."/>
        </authorList>
    </citation>
    <scope>NUCLEOTIDE SEQUENCE [LARGE SCALE GENOMIC DNA]</scope>
    <source>
        <strain evidence="6">X2_MaxBin.013</strain>
    </source>
</reference>
<keyword evidence="3 5" id="KW-1133">Transmembrane helix</keyword>
<dbReference type="GO" id="GO:0008168">
    <property type="term" value="F:methyltransferase activity"/>
    <property type="evidence" value="ECO:0007669"/>
    <property type="project" value="UniProtKB-KW"/>
</dbReference>
<keyword evidence="6" id="KW-0808">Transferase</keyword>
<feature type="transmembrane region" description="Helical" evidence="5">
    <location>
        <begin position="13"/>
        <end position="38"/>
    </location>
</feature>
<keyword evidence="2 5" id="KW-0812">Transmembrane</keyword>
<protein>
    <submittedName>
        <fullName evidence="6">Protein-S-isoprenylcysteine O-methyltransferase-like protein</fullName>
    </submittedName>
</protein>
<evidence type="ECO:0000313" key="6">
    <source>
        <dbReference type="EMBL" id="KAF0134798.1"/>
    </source>
</evidence>
<dbReference type="GO" id="GO:0012505">
    <property type="term" value="C:endomembrane system"/>
    <property type="evidence" value="ECO:0007669"/>
    <property type="project" value="UniProtKB-SubCell"/>
</dbReference>
<keyword evidence="4 5" id="KW-0472">Membrane</keyword>
<dbReference type="Pfam" id="PF04191">
    <property type="entry name" value="PEMT"/>
    <property type="match status" value="1"/>
</dbReference>
<evidence type="ECO:0000256" key="3">
    <source>
        <dbReference type="ARBA" id="ARBA00022989"/>
    </source>
</evidence>
<comment type="subcellular location">
    <subcellularLocation>
        <location evidence="1">Endomembrane system</location>
        <topology evidence="1">Multi-pass membrane protein</topology>
    </subcellularLocation>
</comment>
<dbReference type="EMBL" id="WPAF01000004">
    <property type="protein sequence ID" value="KAF0134798.1"/>
    <property type="molecule type" value="Genomic_DNA"/>
</dbReference>
<evidence type="ECO:0000256" key="1">
    <source>
        <dbReference type="ARBA" id="ARBA00004127"/>
    </source>
</evidence>
<dbReference type="Gene3D" id="1.20.120.1630">
    <property type="match status" value="1"/>
</dbReference>
<evidence type="ECO:0000313" key="7">
    <source>
        <dbReference type="Proteomes" id="UP000488506"/>
    </source>
</evidence>